<dbReference type="Proteomes" id="UP001501585">
    <property type="component" value="Unassembled WGS sequence"/>
</dbReference>
<dbReference type="Pfam" id="PF13707">
    <property type="entry name" value="RloB"/>
    <property type="match status" value="1"/>
</dbReference>
<evidence type="ECO:0000313" key="2">
    <source>
        <dbReference type="EMBL" id="GAA1995308.1"/>
    </source>
</evidence>
<organism evidence="2 3">
    <name type="scientific">Nocardiopsis rhodophaea</name>
    <dbReference type="NCBI Taxonomy" id="280238"/>
    <lineage>
        <taxon>Bacteria</taxon>
        <taxon>Bacillati</taxon>
        <taxon>Actinomycetota</taxon>
        <taxon>Actinomycetes</taxon>
        <taxon>Streptosporangiales</taxon>
        <taxon>Nocardiopsidaceae</taxon>
        <taxon>Nocardiopsis</taxon>
    </lineage>
</organism>
<accession>A0ABP5EFI8</accession>
<reference evidence="3" key="1">
    <citation type="journal article" date="2019" name="Int. J. Syst. Evol. Microbiol.">
        <title>The Global Catalogue of Microorganisms (GCM) 10K type strain sequencing project: providing services to taxonomists for standard genome sequencing and annotation.</title>
        <authorList>
            <consortium name="The Broad Institute Genomics Platform"/>
            <consortium name="The Broad Institute Genome Sequencing Center for Infectious Disease"/>
            <person name="Wu L."/>
            <person name="Ma J."/>
        </authorList>
    </citation>
    <scope>NUCLEOTIDE SEQUENCE [LARGE SCALE GENOMIC DNA]</scope>
    <source>
        <strain evidence="3">JCM 15313</strain>
    </source>
</reference>
<sequence>MARTRGKDDLSAKYANKPNDKRKHVVWVFTEGGRTEPDYIDAVKSFFPDEHPVHVHIANDGRSTDKKRGRARDGRDRKPKPLVEEAIKLKRKLDRESKLAGIQKEMYPEVWCIFDRDQHEGVDKAIVDALKADVKVAFSHPCFELWRLLHHKNFTSTCGGVCDEAAKRLPFAKDRSEQDLKHVPVEEIKGRYAKAKRAAVRMNGEHPEGVPLTKRDPYTDVWRFVEEGLRITSY</sequence>
<gene>
    <name evidence="2" type="ORF">GCM10009799_22040</name>
</gene>
<dbReference type="InterPro" id="IPR025591">
    <property type="entry name" value="RloB"/>
</dbReference>
<dbReference type="EMBL" id="BAAAPC010000008">
    <property type="protein sequence ID" value="GAA1995308.1"/>
    <property type="molecule type" value="Genomic_DNA"/>
</dbReference>
<protein>
    <submittedName>
        <fullName evidence="2">RloB family protein</fullName>
    </submittedName>
</protein>
<keyword evidence="3" id="KW-1185">Reference proteome</keyword>
<proteinExistence type="predicted"/>
<feature type="region of interest" description="Disordered" evidence="1">
    <location>
        <begin position="57"/>
        <end position="79"/>
    </location>
</feature>
<evidence type="ECO:0000256" key="1">
    <source>
        <dbReference type="SAM" id="MobiDB-lite"/>
    </source>
</evidence>
<name>A0ABP5EFI8_9ACTN</name>
<comment type="caution">
    <text evidence="2">The sequence shown here is derived from an EMBL/GenBank/DDBJ whole genome shotgun (WGS) entry which is preliminary data.</text>
</comment>
<evidence type="ECO:0000313" key="3">
    <source>
        <dbReference type="Proteomes" id="UP001501585"/>
    </source>
</evidence>
<dbReference type="RefSeq" id="WP_344161886.1">
    <property type="nucleotide sequence ID" value="NZ_BAAAPC010000008.1"/>
</dbReference>